<proteinExistence type="inferred from homology"/>
<dbReference type="EMBL" id="CABVII010000018">
    <property type="protein sequence ID" value="VVP23141.1"/>
    <property type="molecule type" value="Genomic_DNA"/>
</dbReference>
<reference evidence="4 5" key="1">
    <citation type="submission" date="2019-09" db="EMBL/GenBank/DDBJ databases">
        <authorList>
            <person name="Chandra G."/>
            <person name="Truman W A."/>
        </authorList>
    </citation>
    <scope>NUCLEOTIDE SEQUENCE [LARGE SCALE GENOMIC DNA]</scope>
    <source>
        <strain evidence="4">PS862</strain>
    </source>
</reference>
<keyword evidence="2" id="KW-0479">Metal-binding</keyword>
<comment type="similarity">
    <text evidence="1">Belongs to the Gfa family.</text>
</comment>
<keyword evidence="3" id="KW-0862">Zinc</keyword>
<dbReference type="InterPro" id="IPR006913">
    <property type="entry name" value="CENP-V/GFA"/>
</dbReference>
<dbReference type="Gene3D" id="2.170.150.70">
    <property type="match status" value="1"/>
</dbReference>
<gene>
    <name evidence="4" type="ORF">PS862_03962</name>
</gene>
<dbReference type="PROSITE" id="PS51891">
    <property type="entry name" value="CENP_V_GFA"/>
    <property type="match status" value="1"/>
</dbReference>
<evidence type="ECO:0000313" key="4">
    <source>
        <dbReference type="EMBL" id="VVP23141.1"/>
    </source>
</evidence>
<evidence type="ECO:0000256" key="1">
    <source>
        <dbReference type="ARBA" id="ARBA00005495"/>
    </source>
</evidence>
<accession>A0A5E6QUY6</accession>
<evidence type="ECO:0000256" key="2">
    <source>
        <dbReference type="ARBA" id="ARBA00022723"/>
    </source>
</evidence>
<dbReference type="InterPro" id="IPR052355">
    <property type="entry name" value="CENP-V-like"/>
</dbReference>
<organism evidence="4 5">
    <name type="scientific">Pseudomonas fluorescens</name>
    <dbReference type="NCBI Taxonomy" id="294"/>
    <lineage>
        <taxon>Bacteria</taxon>
        <taxon>Pseudomonadati</taxon>
        <taxon>Pseudomonadota</taxon>
        <taxon>Gammaproteobacteria</taxon>
        <taxon>Pseudomonadales</taxon>
        <taxon>Pseudomonadaceae</taxon>
        <taxon>Pseudomonas</taxon>
    </lineage>
</organism>
<dbReference type="AlphaFoldDB" id="A0A5E6QUY6"/>
<dbReference type="GO" id="GO:0016846">
    <property type="term" value="F:carbon-sulfur lyase activity"/>
    <property type="evidence" value="ECO:0007669"/>
    <property type="project" value="InterPro"/>
</dbReference>
<dbReference type="Pfam" id="PF04828">
    <property type="entry name" value="GFA"/>
    <property type="match status" value="1"/>
</dbReference>
<evidence type="ECO:0000313" key="5">
    <source>
        <dbReference type="Proteomes" id="UP000385207"/>
    </source>
</evidence>
<name>A0A5E6QUY6_PSEFL</name>
<evidence type="ECO:0000256" key="3">
    <source>
        <dbReference type="ARBA" id="ARBA00022833"/>
    </source>
</evidence>
<dbReference type="PANTHER" id="PTHR28620:SF1">
    <property type="entry name" value="CENP-V_GFA DOMAIN-CONTAINING PROTEIN"/>
    <property type="match status" value="1"/>
</dbReference>
<dbReference type="Proteomes" id="UP000385207">
    <property type="component" value="Unassembled WGS sequence"/>
</dbReference>
<protein>
    <submittedName>
        <fullName evidence="4">Uncharacterized protein</fullName>
    </submittedName>
</protein>
<dbReference type="PANTHER" id="PTHR28620">
    <property type="entry name" value="CENTROMERE PROTEIN V"/>
    <property type="match status" value="1"/>
</dbReference>
<dbReference type="InterPro" id="IPR011057">
    <property type="entry name" value="Mss4-like_sf"/>
</dbReference>
<dbReference type="GO" id="GO:0046872">
    <property type="term" value="F:metal ion binding"/>
    <property type="evidence" value="ECO:0007669"/>
    <property type="project" value="UniProtKB-KW"/>
</dbReference>
<dbReference type="SUPFAM" id="SSF51316">
    <property type="entry name" value="Mss4-like"/>
    <property type="match status" value="1"/>
</dbReference>
<sequence>MAPSYPQHAVVTDINDQRSVMLKKIGNTAIRMHHRASCHCGAVILEIHLPDGVPSPHRCDCSFCKRKGAIVAAVAWADLKVIRGKSALSRYQFGKHVAEHYFCKNCGTYTHHRRSTNPEEFGFNIGCLEGVNPFDLNDVPVADGGVWNSL</sequence>